<dbReference type="Pfam" id="PF10934">
    <property type="entry name" value="Sheath_initiator"/>
    <property type="match status" value="1"/>
</dbReference>
<evidence type="ECO:0008006" key="3">
    <source>
        <dbReference type="Google" id="ProtNLM"/>
    </source>
</evidence>
<dbReference type="EMBL" id="JBHRTR010000022">
    <property type="protein sequence ID" value="MFC3227324.1"/>
    <property type="molecule type" value="Genomic_DNA"/>
</dbReference>
<evidence type="ECO:0000313" key="1">
    <source>
        <dbReference type="EMBL" id="MFC3227324.1"/>
    </source>
</evidence>
<reference evidence="2" key="1">
    <citation type="journal article" date="2019" name="Int. J. Syst. Evol. Microbiol.">
        <title>The Global Catalogue of Microorganisms (GCM) 10K type strain sequencing project: providing services to taxonomists for standard genome sequencing and annotation.</title>
        <authorList>
            <consortium name="The Broad Institute Genomics Platform"/>
            <consortium name="The Broad Institute Genome Sequencing Center for Infectious Disease"/>
            <person name="Wu L."/>
            <person name="Ma J."/>
        </authorList>
    </citation>
    <scope>NUCLEOTIDE SEQUENCE [LARGE SCALE GENOMIC DNA]</scope>
    <source>
        <strain evidence="2">KCTC 42964</strain>
    </source>
</reference>
<proteinExistence type="predicted"/>
<organism evidence="1 2">
    <name type="scientific">Marinibaculum pumilum</name>
    <dbReference type="NCBI Taxonomy" id="1766165"/>
    <lineage>
        <taxon>Bacteria</taxon>
        <taxon>Pseudomonadati</taxon>
        <taxon>Pseudomonadota</taxon>
        <taxon>Alphaproteobacteria</taxon>
        <taxon>Rhodospirillales</taxon>
        <taxon>Rhodospirillaceae</taxon>
        <taxon>Marinibaculum</taxon>
    </lineage>
</organism>
<protein>
    <recommendedName>
        <fullName evidence="3">DUF2634 domain-containing protein</fullName>
    </recommendedName>
</protein>
<dbReference type="Proteomes" id="UP001595528">
    <property type="component" value="Unassembled WGS sequence"/>
</dbReference>
<gene>
    <name evidence="1" type="ORF">ACFOGJ_08795</name>
</gene>
<evidence type="ECO:0000313" key="2">
    <source>
        <dbReference type="Proteomes" id="UP001595528"/>
    </source>
</evidence>
<dbReference type="InterPro" id="IPR020288">
    <property type="entry name" value="Sheath_initiator"/>
</dbReference>
<dbReference type="RefSeq" id="WP_379899490.1">
    <property type="nucleotide sequence ID" value="NZ_JBHRTR010000022.1"/>
</dbReference>
<name>A0ABV7KYW4_9PROT</name>
<keyword evidence="2" id="KW-1185">Reference proteome</keyword>
<sequence length="118" mass="13402">MDLALDLDTHDLIVRDYDLALVTGIDLLRQRLKQRLWFFLGEWYLAVDQGVPYFQSILGKPVDINQVEAILKATIVQTQGVDALLEFDISFVNATREFSLSFRVRADGDILAMEVTSP</sequence>
<accession>A0ABV7KYW4</accession>
<comment type="caution">
    <text evidence="1">The sequence shown here is derived from an EMBL/GenBank/DDBJ whole genome shotgun (WGS) entry which is preliminary data.</text>
</comment>